<dbReference type="EMBL" id="JASJQH010006998">
    <property type="protein sequence ID" value="KAK9720919.1"/>
    <property type="molecule type" value="Genomic_DNA"/>
</dbReference>
<dbReference type="Proteomes" id="UP001479436">
    <property type="component" value="Unassembled WGS sequence"/>
</dbReference>
<gene>
    <name evidence="2" type="ORF">K7432_003841</name>
</gene>
<dbReference type="PANTHER" id="PTHR31841:SF1">
    <property type="entry name" value="PROTEIN FAM72A-RELATED"/>
    <property type="match status" value="1"/>
</dbReference>
<comment type="similarity">
    <text evidence="1">Belongs to the FAM72 family.</text>
</comment>
<dbReference type="PANTHER" id="PTHR31841">
    <property type="entry name" value="PROTEIN FAM72A-RELATED"/>
    <property type="match status" value="1"/>
</dbReference>
<evidence type="ECO:0000313" key="2">
    <source>
        <dbReference type="EMBL" id="KAK9720919.1"/>
    </source>
</evidence>
<name>A0ABR2W5K7_9FUNG</name>
<reference evidence="2 3" key="1">
    <citation type="submission" date="2023-04" db="EMBL/GenBank/DDBJ databases">
        <title>Genome of Basidiobolus ranarum AG-B5.</title>
        <authorList>
            <person name="Stajich J.E."/>
            <person name="Carter-House D."/>
            <person name="Gryganskyi A."/>
        </authorList>
    </citation>
    <scope>NUCLEOTIDE SEQUENCE [LARGE SCALE GENOMIC DNA]</scope>
    <source>
        <strain evidence="2 3">AG-B5</strain>
    </source>
</reference>
<evidence type="ECO:0000313" key="3">
    <source>
        <dbReference type="Proteomes" id="UP001479436"/>
    </source>
</evidence>
<dbReference type="InterPro" id="IPR026768">
    <property type="entry name" value="YPEH2ZP"/>
</dbReference>
<proteinExistence type="inferred from homology"/>
<dbReference type="Pfam" id="PF14976">
    <property type="entry name" value="YPEH2ZP"/>
    <property type="match status" value="1"/>
</dbReference>
<evidence type="ECO:0000256" key="1">
    <source>
        <dbReference type="ARBA" id="ARBA00006888"/>
    </source>
</evidence>
<organism evidence="2 3">
    <name type="scientific">Basidiobolus ranarum</name>
    <dbReference type="NCBI Taxonomy" id="34480"/>
    <lineage>
        <taxon>Eukaryota</taxon>
        <taxon>Fungi</taxon>
        <taxon>Fungi incertae sedis</taxon>
        <taxon>Zoopagomycota</taxon>
        <taxon>Entomophthoromycotina</taxon>
        <taxon>Basidiobolomycetes</taxon>
        <taxon>Basidiobolales</taxon>
        <taxon>Basidiobolaceae</taxon>
        <taxon>Basidiobolus</taxon>
    </lineage>
</organism>
<keyword evidence="3" id="KW-1185">Reference proteome</keyword>
<accession>A0ABR2W5K7</accession>
<protein>
    <submittedName>
        <fullName evidence="2">Uncharacterized protein</fullName>
    </submittedName>
</protein>
<comment type="caution">
    <text evidence="2">The sequence shown here is derived from an EMBL/GenBank/DDBJ whole genome shotgun (WGS) entry which is preliminary data.</text>
</comment>
<sequence>MALLRVCTKFERKIYSLYCSHCGAHFTNRGLKAYPYDQAESLYTTDLKSELCDTNEEQPICFRICSCGVQDLLCLLCGNTVGFTILRPCFRCMVTQTGHNWVYNATEVKSFALLSSENEYLFWGHDLHELETPVNLETQIVER</sequence>